<accession>V9ETJ5</accession>
<sequence>MRREESEAVAAFLADVSSFLDDEAGHQVSTSAVTSASHLSNSASNEAFANHVTYVITHTVRPQESDNPGDDAERKRALRNLQTGKRRDAYRKRLKKEWQTLRCEEMKLTERLKQMQYRRKRDQGGMAHSRWRAMALRQLEGRRIAEAQQERLKTAVKRRRELIQDVEDMIRKRLKETEQANGENSCQYKKTGREFVDERLLGAYLDELDAIYARTDAVFQCCETAPKIGPYLNSKPLKKREGDTEYFENVGVLHVPFDFKRTWLAVWEITHQSYRQLDREEFNGVDDENTIATRFRVKCRLQTGGFVSIWIHFVARRYIEEDRAVIIWRELWEGEGEFLGMQSDETGWCVIQSRECREENFDKAGKFATIKTCVRLVPIHFSPNVSCHPDFAKFTEVLVTSGKEDNLQVEQMMERLQLSDAVDVVALGSPTDSI</sequence>
<evidence type="ECO:0000313" key="4">
    <source>
        <dbReference type="Proteomes" id="UP000018721"/>
    </source>
</evidence>
<dbReference type="HOGENOM" id="CLU_027764_3_2_1"/>
<feature type="region of interest" description="Disordered" evidence="2">
    <location>
        <begin position="60"/>
        <end position="86"/>
    </location>
</feature>
<evidence type="ECO:0000256" key="2">
    <source>
        <dbReference type="SAM" id="MobiDB-lite"/>
    </source>
</evidence>
<gene>
    <name evidence="3" type="ORF">F443_13390</name>
</gene>
<feature type="coiled-coil region" evidence="1">
    <location>
        <begin position="145"/>
        <end position="172"/>
    </location>
</feature>
<organism evidence="3 4">
    <name type="scientific">Phytophthora nicotianae P1569</name>
    <dbReference type="NCBI Taxonomy" id="1317065"/>
    <lineage>
        <taxon>Eukaryota</taxon>
        <taxon>Sar</taxon>
        <taxon>Stramenopiles</taxon>
        <taxon>Oomycota</taxon>
        <taxon>Peronosporomycetes</taxon>
        <taxon>Peronosporales</taxon>
        <taxon>Peronosporaceae</taxon>
        <taxon>Phytophthora</taxon>
    </lineage>
</organism>
<dbReference type="OrthoDB" id="92451at2759"/>
<reference evidence="3 4" key="1">
    <citation type="submission" date="2013-11" db="EMBL/GenBank/DDBJ databases">
        <title>The Genome Sequence of Phytophthora parasitica P1569.</title>
        <authorList>
            <consortium name="The Broad Institute Genomics Platform"/>
            <person name="Russ C."/>
            <person name="Tyler B."/>
            <person name="Panabieres F."/>
            <person name="Shan W."/>
            <person name="Tripathy S."/>
            <person name="Grunwald N."/>
            <person name="Machado M."/>
            <person name="Johnson C.S."/>
            <person name="Arredondo F."/>
            <person name="Hong C."/>
            <person name="Coffey M."/>
            <person name="Young S.K."/>
            <person name="Zeng Q."/>
            <person name="Gargeya S."/>
            <person name="Fitzgerald M."/>
            <person name="Abouelleil A."/>
            <person name="Alvarado L."/>
            <person name="Chapman S.B."/>
            <person name="Gainer-Dewar J."/>
            <person name="Goldberg J."/>
            <person name="Griggs A."/>
            <person name="Gujja S."/>
            <person name="Hansen M."/>
            <person name="Howarth C."/>
            <person name="Imamovic A."/>
            <person name="Ireland A."/>
            <person name="Larimer J."/>
            <person name="McCowan C."/>
            <person name="Murphy C."/>
            <person name="Pearson M."/>
            <person name="Poon T.W."/>
            <person name="Priest M."/>
            <person name="Roberts A."/>
            <person name="Saif S."/>
            <person name="Shea T."/>
            <person name="Sykes S."/>
            <person name="Wortman J."/>
            <person name="Nusbaum C."/>
            <person name="Birren B."/>
        </authorList>
    </citation>
    <scope>NUCLEOTIDE SEQUENCE [LARGE SCALE GENOMIC DNA]</scope>
    <source>
        <strain evidence="3 4">P1569</strain>
    </source>
</reference>
<dbReference type="EMBL" id="ANIZ01002316">
    <property type="protein sequence ID" value="ETI41367.1"/>
    <property type="molecule type" value="Genomic_DNA"/>
</dbReference>
<evidence type="ECO:0000313" key="3">
    <source>
        <dbReference type="EMBL" id="ETI41367.1"/>
    </source>
</evidence>
<comment type="caution">
    <text evidence="3">The sequence shown here is derived from an EMBL/GenBank/DDBJ whole genome shotgun (WGS) entry which is preliminary data.</text>
</comment>
<dbReference type="AlphaFoldDB" id="V9ETJ5"/>
<dbReference type="eggNOG" id="ENOG502RG8B">
    <property type="taxonomic scope" value="Eukaryota"/>
</dbReference>
<evidence type="ECO:0000256" key="1">
    <source>
        <dbReference type="SAM" id="Coils"/>
    </source>
</evidence>
<keyword evidence="1" id="KW-0175">Coiled coil</keyword>
<keyword evidence="4" id="KW-1185">Reference proteome</keyword>
<proteinExistence type="predicted"/>
<protein>
    <submittedName>
        <fullName evidence="3">Uncharacterized protein</fullName>
    </submittedName>
</protein>
<dbReference type="Proteomes" id="UP000018721">
    <property type="component" value="Unassembled WGS sequence"/>
</dbReference>
<name>V9ETJ5_PHYNI</name>